<dbReference type="GO" id="GO:0000287">
    <property type="term" value="F:magnesium ion binding"/>
    <property type="evidence" value="ECO:0007669"/>
    <property type="project" value="UniProtKB-ARBA"/>
</dbReference>
<comment type="cofactor">
    <cofactor evidence="1">
        <name>thiamine diphosphate</name>
        <dbReference type="ChEBI" id="CHEBI:58937"/>
    </cofactor>
</comment>
<dbReference type="GO" id="GO:0007584">
    <property type="term" value="P:response to nutrient"/>
    <property type="evidence" value="ECO:0007669"/>
    <property type="project" value="TreeGrafter"/>
</dbReference>
<dbReference type="InterPro" id="IPR033248">
    <property type="entry name" value="Transketolase_C"/>
</dbReference>
<comment type="catalytic activity">
    <reaction evidence="5">
        <text>N(6)-[(R)-lipoyl]-L-lysyl-[protein] + 2-oxoglutarate + H(+) = N(6)-[(R)-S(8)-succinyldihydrolipoyl]-L-lysyl-[protein] + CO2</text>
        <dbReference type="Rhea" id="RHEA:12188"/>
        <dbReference type="Rhea" id="RHEA-COMP:10474"/>
        <dbReference type="Rhea" id="RHEA-COMP:20092"/>
        <dbReference type="ChEBI" id="CHEBI:15378"/>
        <dbReference type="ChEBI" id="CHEBI:16526"/>
        <dbReference type="ChEBI" id="CHEBI:16810"/>
        <dbReference type="ChEBI" id="CHEBI:83099"/>
        <dbReference type="ChEBI" id="CHEBI:83120"/>
        <dbReference type="EC" id="1.2.4.2"/>
    </reaction>
</comment>
<dbReference type="SMART" id="SM00861">
    <property type="entry name" value="Transket_pyr"/>
    <property type="match status" value="1"/>
</dbReference>
<dbReference type="PANTHER" id="PTHR42980:SF1">
    <property type="entry name" value="2-OXOISOVALERATE DEHYDROGENASE SUBUNIT BETA, MITOCHONDRIAL"/>
    <property type="match status" value="1"/>
</dbReference>
<reference evidence="8" key="1">
    <citation type="submission" date="2024-06" db="EMBL/GenBank/DDBJ databases">
        <authorList>
            <consortium name="consrtm"/>
            <person name="Uemura M."/>
            <person name="Terahara T."/>
        </authorList>
    </citation>
    <scope>NUCLEOTIDE SEQUENCE</scope>
    <source>
        <strain evidence="8">KM77-8</strain>
    </source>
</reference>
<evidence type="ECO:0000313" key="8">
    <source>
        <dbReference type="EMBL" id="BFO13695.1"/>
    </source>
</evidence>
<evidence type="ECO:0000259" key="7">
    <source>
        <dbReference type="SMART" id="SM00861"/>
    </source>
</evidence>
<proteinExistence type="predicted"/>
<dbReference type="InterPro" id="IPR017596">
    <property type="entry name" value="PdhA/BkdA"/>
</dbReference>
<dbReference type="GO" id="GO:0009083">
    <property type="term" value="P:branched-chain amino acid catabolic process"/>
    <property type="evidence" value="ECO:0007669"/>
    <property type="project" value="TreeGrafter"/>
</dbReference>
<dbReference type="InterPro" id="IPR001017">
    <property type="entry name" value="DH_E1"/>
</dbReference>
<feature type="domain" description="Transketolase-like pyrimidine-binding" evidence="7">
    <location>
        <begin position="405"/>
        <end position="580"/>
    </location>
</feature>
<evidence type="ECO:0000256" key="2">
    <source>
        <dbReference type="ARBA" id="ARBA00022532"/>
    </source>
</evidence>
<evidence type="ECO:0000256" key="6">
    <source>
        <dbReference type="SAM" id="MobiDB-lite"/>
    </source>
</evidence>
<dbReference type="EMBL" id="AP035768">
    <property type="protein sequence ID" value="BFO13695.1"/>
    <property type="molecule type" value="Genomic_DNA"/>
</dbReference>
<dbReference type="InterPro" id="IPR005475">
    <property type="entry name" value="Transketolase-like_Pyr-bd"/>
</dbReference>
<sequence length="763" mass="83602">MTVESTAARTPRRSAGTKAGTTGAKRTTSKKATGAGKSAEPALVQLLTPEGKRVKNAEFDKYVDGITAEELRGLYRDMVLTRRFDAEATALQRQGELGLWASLLGQEAAQIGSGRALRDDDYVFPTYREHGVAWCRGVNPTNLLGMFRGVNNGGWDPNGNNFHLYTIVIGSQALHATGYAMGITKDGADSAVIAYFGDGASSQGDVAEAFTFSAVYNAPVVFFCQNNQWAISEPTEKQSRVPLYQRAQGFGFPGVRVDGNDVLANLAVTKWALERARAGEGPTLVEAFTYRMGAHTTSDDPTRYRGDEERLAWEAKDPILRLRRFLESANHADEGFFAELESESEALGKRVREAVRAMPDPDHFAIFENVYADGHALVDEERAQFAAYQASFADADGVSEMAQKMALAKAINESLRHALDADPKVLVMGEDVGKLGGVFRVTDGLQKDFGESRVIDTPLAESGIVGTAIGLALRGYRPVVEIQFDGFVFPAYDQIVTQLAKMHARSLGKVKMPVVVRIPYGGGIGAVEHHSESPEALFAHVAGLKIVSPSNASDAYWMMQQAVQSDDPVIFFEPKRRYWDKGEVDTEAIPGLLHTARVVREGTDLTLAAYGPMVKLCQEVADAAAEEGRSLEVLDLRSVSRSTSTRSRRRCAGRAAWSWSTRRRCSSVPARRSPRGSRSAASTTWKPRYCGWAATTPRIRRPVWRSPTFRTWTGCSTPSTARWRTEGEGRDDDDERVRTRVQDAGRGRGPHRGRDPQVVRPAG</sequence>
<dbReference type="Gene3D" id="3.40.50.920">
    <property type="match status" value="1"/>
</dbReference>
<dbReference type="PANTHER" id="PTHR42980">
    <property type="entry name" value="2-OXOISOVALERATE DEHYDROGENASE SUBUNIT BETA-RELATED"/>
    <property type="match status" value="1"/>
</dbReference>
<gene>
    <name evidence="8" type="ORF">SHKM778_00830</name>
</gene>
<keyword evidence="3" id="KW-0560">Oxidoreductase</keyword>
<evidence type="ECO:0000256" key="4">
    <source>
        <dbReference type="ARBA" id="ARBA00023052"/>
    </source>
</evidence>
<dbReference type="FunFam" id="3.40.50.970:FF:000001">
    <property type="entry name" value="Pyruvate dehydrogenase E1 beta subunit"/>
    <property type="match status" value="1"/>
</dbReference>
<dbReference type="GO" id="GO:0004591">
    <property type="term" value="F:oxoglutarate dehydrogenase (succinyl-transferring) activity"/>
    <property type="evidence" value="ECO:0007669"/>
    <property type="project" value="UniProtKB-EC"/>
</dbReference>
<dbReference type="Pfam" id="PF02779">
    <property type="entry name" value="Transket_pyr"/>
    <property type="match status" value="1"/>
</dbReference>
<dbReference type="CDD" id="cd02000">
    <property type="entry name" value="TPP_E1_PDC_ADC_BCADC"/>
    <property type="match status" value="1"/>
</dbReference>
<dbReference type="Pfam" id="PF00676">
    <property type="entry name" value="E1_dh"/>
    <property type="match status" value="1"/>
</dbReference>
<dbReference type="CDD" id="cd07036">
    <property type="entry name" value="TPP_PYR_E1-PDHc-beta_like"/>
    <property type="match status" value="1"/>
</dbReference>
<evidence type="ECO:0000256" key="1">
    <source>
        <dbReference type="ARBA" id="ARBA00001964"/>
    </source>
</evidence>
<dbReference type="AlphaFoldDB" id="A0AAT9H8L5"/>
<organism evidence="8">
    <name type="scientific">Streptomyces haneummycinicus</name>
    <dbReference type="NCBI Taxonomy" id="3074435"/>
    <lineage>
        <taxon>Bacteria</taxon>
        <taxon>Bacillati</taxon>
        <taxon>Actinomycetota</taxon>
        <taxon>Actinomycetes</taxon>
        <taxon>Kitasatosporales</taxon>
        <taxon>Streptomycetaceae</taxon>
        <taxon>Streptomyces</taxon>
    </lineage>
</organism>
<feature type="compositionally biased region" description="Basic and acidic residues" evidence="6">
    <location>
        <begin position="735"/>
        <end position="757"/>
    </location>
</feature>
<feature type="region of interest" description="Disordered" evidence="6">
    <location>
        <begin position="715"/>
        <end position="763"/>
    </location>
</feature>
<dbReference type="Gene3D" id="3.40.50.970">
    <property type="match status" value="2"/>
</dbReference>
<dbReference type="NCBIfam" id="TIGR03181">
    <property type="entry name" value="PDH_E1_alph_x"/>
    <property type="match status" value="1"/>
</dbReference>
<dbReference type="SUPFAM" id="SSF52922">
    <property type="entry name" value="TK C-terminal domain-like"/>
    <property type="match status" value="1"/>
</dbReference>
<evidence type="ECO:0000256" key="3">
    <source>
        <dbReference type="ARBA" id="ARBA00023002"/>
    </source>
</evidence>
<evidence type="ECO:0000256" key="5">
    <source>
        <dbReference type="ARBA" id="ARBA00051911"/>
    </source>
</evidence>
<dbReference type="GO" id="GO:0006099">
    <property type="term" value="P:tricarboxylic acid cycle"/>
    <property type="evidence" value="ECO:0007669"/>
    <property type="project" value="UniProtKB-KW"/>
</dbReference>
<feature type="region of interest" description="Disordered" evidence="6">
    <location>
        <begin position="1"/>
        <end position="41"/>
    </location>
</feature>
<keyword evidence="2" id="KW-0816">Tricarboxylic acid cycle</keyword>
<accession>A0AAT9H8L5</accession>
<dbReference type="InterPro" id="IPR009014">
    <property type="entry name" value="Transketo_C/PFOR_II"/>
</dbReference>
<dbReference type="SUPFAM" id="SSF52518">
    <property type="entry name" value="Thiamin diphosphate-binding fold (THDP-binding)"/>
    <property type="match status" value="2"/>
</dbReference>
<dbReference type="Pfam" id="PF02780">
    <property type="entry name" value="Transketolase_C"/>
    <property type="match status" value="1"/>
</dbReference>
<protein>
    <recommendedName>
        <fullName evidence="7">Transketolase-like pyrimidine-binding domain-containing protein</fullName>
    </recommendedName>
</protein>
<keyword evidence="4" id="KW-0786">Thiamine pyrophosphate</keyword>
<name>A0AAT9H8L5_9ACTN</name>
<feature type="compositionally biased region" description="Low complexity" evidence="6">
    <location>
        <begin position="13"/>
        <end position="39"/>
    </location>
</feature>
<reference evidence="8" key="2">
    <citation type="submission" date="2024-07" db="EMBL/GenBank/DDBJ databases">
        <title>Streptomyces haneummycinica sp. nov., a new antibiotic-producing actinobacterium isolated from marine sediment.</title>
        <authorList>
            <person name="Uemura M."/>
            <person name="Hamada M."/>
            <person name="Hirano S."/>
            <person name="Kobayashi K."/>
            <person name="Ohshiro T."/>
            <person name="Kobayashi T."/>
            <person name="Terahara T."/>
        </authorList>
    </citation>
    <scope>NUCLEOTIDE SEQUENCE</scope>
    <source>
        <strain evidence="8">KM77-8</strain>
    </source>
</reference>
<dbReference type="InterPro" id="IPR029061">
    <property type="entry name" value="THDP-binding"/>
</dbReference>